<gene>
    <name evidence="6" type="ORF">AUP40_00660</name>
</gene>
<evidence type="ECO:0000256" key="5">
    <source>
        <dbReference type="SAM" id="Phobius"/>
    </source>
</evidence>
<keyword evidence="1" id="KW-1003">Cell membrane</keyword>
<evidence type="ECO:0000313" key="7">
    <source>
        <dbReference type="Proteomes" id="UP000076167"/>
    </source>
</evidence>
<keyword evidence="4 5" id="KW-0472">Membrane</keyword>
<keyword evidence="2 5" id="KW-0812">Transmembrane</keyword>
<dbReference type="EMBL" id="LPXL01000012">
    <property type="protein sequence ID" value="KZD05473.1"/>
    <property type="molecule type" value="Genomic_DNA"/>
</dbReference>
<dbReference type="InterPro" id="IPR012451">
    <property type="entry name" value="DUF1656"/>
</dbReference>
<name>A0ABR5Y4L8_9PROT</name>
<evidence type="ECO:0000313" key="6">
    <source>
        <dbReference type="EMBL" id="KZD05473.1"/>
    </source>
</evidence>
<protein>
    <recommendedName>
        <fullName evidence="8">DUF1656 domain-containing protein</fullName>
    </recommendedName>
</protein>
<keyword evidence="3 5" id="KW-1133">Transmembrane helix</keyword>
<sequence>MTQDVNFWGVLIPGLVVLAAMALVGTIATIRLLFATRLSRIFTYRPLIELALFITIYGLLTLYLPLNGFLP</sequence>
<accession>A0ABR5Y4L8</accession>
<reference evidence="6 7" key="1">
    <citation type="submission" date="2015-12" db="EMBL/GenBank/DDBJ databases">
        <title>Genome sequence of Thalassospira xiamenensis MCCC 1A03005.</title>
        <authorList>
            <person name="Lu L."/>
            <person name="Lai Q."/>
            <person name="Shao Z."/>
            <person name="Qian P."/>
        </authorList>
    </citation>
    <scope>NUCLEOTIDE SEQUENCE [LARGE SCALE GENOMIC DNA]</scope>
    <source>
        <strain evidence="6 7">MCCC 1A03005</strain>
    </source>
</reference>
<keyword evidence="7" id="KW-1185">Reference proteome</keyword>
<dbReference type="GeneID" id="31930141"/>
<evidence type="ECO:0000256" key="3">
    <source>
        <dbReference type="ARBA" id="ARBA00022989"/>
    </source>
</evidence>
<dbReference type="Pfam" id="PF07869">
    <property type="entry name" value="DUF1656"/>
    <property type="match status" value="1"/>
</dbReference>
<dbReference type="Proteomes" id="UP000076167">
    <property type="component" value="Unassembled WGS sequence"/>
</dbReference>
<organism evidence="6 7">
    <name type="scientific">Thalassospira xiamenensis</name>
    <dbReference type="NCBI Taxonomy" id="220697"/>
    <lineage>
        <taxon>Bacteria</taxon>
        <taxon>Pseudomonadati</taxon>
        <taxon>Pseudomonadota</taxon>
        <taxon>Alphaproteobacteria</taxon>
        <taxon>Rhodospirillales</taxon>
        <taxon>Thalassospiraceae</taxon>
        <taxon>Thalassospira</taxon>
    </lineage>
</organism>
<feature type="transmembrane region" description="Helical" evidence="5">
    <location>
        <begin position="6"/>
        <end position="34"/>
    </location>
</feature>
<feature type="transmembrane region" description="Helical" evidence="5">
    <location>
        <begin position="46"/>
        <end position="66"/>
    </location>
</feature>
<proteinExistence type="predicted"/>
<dbReference type="RefSeq" id="WP_063092078.1">
    <property type="nucleotide sequence ID" value="NZ_JBLWXJ010000001.1"/>
</dbReference>
<evidence type="ECO:0000256" key="4">
    <source>
        <dbReference type="ARBA" id="ARBA00023136"/>
    </source>
</evidence>
<evidence type="ECO:0008006" key="8">
    <source>
        <dbReference type="Google" id="ProtNLM"/>
    </source>
</evidence>
<evidence type="ECO:0000256" key="1">
    <source>
        <dbReference type="ARBA" id="ARBA00022475"/>
    </source>
</evidence>
<comment type="caution">
    <text evidence="6">The sequence shown here is derived from an EMBL/GenBank/DDBJ whole genome shotgun (WGS) entry which is preliminary data.</text>
</comment>
<evidence type="ECO:0000256" key="2">
    <source>
        <dbReference type="ARBA" id="ARBA00022692"/>
    </source>
</evidence>